<dbReference type="SUPFAM" id="SSF57756">
    <property type="entry name" value="Retrovirus zinc finger-like domains"/>
    <property type="match status" value="1"/>
</dbReference>
<dbReference type="PANTHER" id="PTHR47481">
    <property type="match status" value="1"/>
</dbReference>
<name>A0A2I0AVT9_9ASPA</name>
<dbReference type="EMBL" id="KZ451945">
    <property type="protein sequence ID" value="PKA59663.1"/>
    <property type="molecule type" value="Genomic_DNA"/>
</dbReference>
<evidence type="ECO:0000313" key="3">
    <source>
        <dbReference type="Proteomes" id="UP000236161"/>
    </source>
</evidence>
<dbReference type="GO" id="GO:0016787">
    <property type="term" value="F:hydrolase activity"/>
    <property type="evidence" value="ECO:0007669"/>
    <property type="project" value="UniProtKB-KW"/>
</dbReference>
<dbReference type="Proteomes" id="UP000236161">
    <property type="component" value="Unassembled WGS sequence"/>
</dbReference>
<dbReference type="EC" id="3.1.13.-" evidence="2"/>
<feature type="compositionally biased region" description="Polar residues" evidence="1">
    <location>
        <begin position="86"/>
        <end position="95"/>
    </location>
</feature>
<proteinExistence type="predicted"/>
<sequence>MIKQGDSSIDDYMQSVKNIVNNLAAIGHSVTEPDILMHILAGLNVTYDSLVPTITIRVNDFSVEEVHGILSSHERLLQLKSAQSTDTSFPSINTAGRSHSSSSSFNRGGRGGRGGRGRGRSRGKGRCQICLIPGHYAHECYKRFDQRFIGGLNSINRDGSYAATQPLTSHSTTHARAYHSAITSSPGIPTDPAWYPDSGASHHVTPDYNILNNPTPYVGTDTVQIGNGTGSSYRENSTPRGN</sequence>
<dbReference type="InterPro" id="IPR036875">
    <property type="entry name" value="Znf_CCHC_sf"/>
</dbReference>
<dbReference type="PANTHER" id="PTHR47481:SF22">
    <property type="entry name" value="RETROTRANSPOSON GAG DOMAIN-CONTAINING PROTEIN"/>
    <property type="match status" value="1"/>
</dbReference>
<feature type="compositionally biased region" description="Low complexity" evidence="1">
    <location>
        <begin position="96"/>
        <end position="107"/>
    </location>
</feature>
<reference evidence="2 3" key="1">
    <citation type="journal article" date="2017" name="Nature">
        <title>The Apostasia genome and the evolution of orchids.</title>
        <authorList>
            <person name="Zhang G.Q."/>
            <person name="Liu K.W."/>
            <person name="Li Z."/>
            <person name="Lohaus R."/>
            <person name="Hsiao Y.Y."/>
            <person name="Niu S.C."/>
            <person name="Wang J.Y."/>
            <person name="Lin Y.C."/>
            <person name="Xu Q."/>
            <person name="Chen L.J."/>
            <person name="Yoshida K."/>
            <person name="Fujiwara S."/>
            <person name="Wang Z.W."/>
            <person name="Zhang Y.Q."/>
            <person name="Mitsuda N."/>
            <person name="Wang M."/>
            <person name="Liu G.H."/>
            <person name="Pecoraro L."/>
            <person name="Huang H.X."/>
            <person name="Xiao X.J."/>
            <person name="Lin M."/>
            <person name="Wu X.Y."/>
            <person name="Wu W.L."/>
            <person name="Chen Y.Y."/>
            <person name="Chang S.B."/>
            <person name="Sakamoto S."/>
            <person name="Ohme-Takagi M."/>
            <person name="Yagi M."/>
            <person name="Zeng S.J."/>
            <person name="Shen C.Y."/>
            <person name="Yeh C.M."/>
            <person name="Luo Y.B."/>
            <person name="Tsai W.C."/>
            <person name="Van de Peer Y."/>
            <person name="Liu Z.J."/>
        </authorList>
    </citation>
    <scope>NUCLEOTIDE SEQUENCE [LARGE SCALE GENOMIC DNA]</scope>
    <source>
        <strain evidence="3">cv. Shenzhen</strain>
        <tissue evidence="2">Stem</tissue>
    </source>
</reference>
<dbReference type="GO" id="GO:0003676">
    <property type="term" value="F:nucleic acid binding"/>
    <property type="evidence" value="ECO:0007669"/>
    <property type="project" value="InterPro"/>
</dbReference>
<feature type="region of interest" description="Disordered" evidence="1">
    <location>
        <begin position="86"/>
        <end position="124"/>
    </location>
</feature>
<dbReference type="AlphaFoldDB" id="A0A2I0AVT9"/>
<dbReference type="OrthoDB" id="1912561at2759"/>
<keyword evidence="3" id="KW-1185">Reference proteome</keyword>
<evidence type="ECO:0000313" key="2">
    <source>
        <dbReference type="EMBL" id="PKA59663.1"/>
    </source>
</evidence>
<feature type="compositionally biased region" description="Basic residues" evidence="1">
    <location>
        <begin position="113"/>
        <end position="124"/>
    </location>
</feature>
<organism evidence="2 3">
    <name type="scientific">Apostasia shenzhenica</name>
    <dbReference type="NCBI Taxonomy" id="1088818"/>
    <lineage>
        <taxon>Eukaryota</taxon>
        <taxon>Viridiplantae</taxon>
        <taxon>Streptophyta</taxon>
        <taxon>Embryophyta</taxon>
        <taxon>Tracheophyta</taxon>
        <taxon>Spermatophyta</taxon>
        <taxon>Magnoliopsida</taxon>
        <taxon>Liliopsida</taxon>
        <taxon>Asparagales</taxon>
        <taxon>Orchidaceae</taxon>
        <taxon>Apostasioideae</taxon>
        <taxon>Apostasia</taxon>
    </lineage>
</organism>
<dbReference type="Pfam" id="PF14223">
    <property type="entry name" value="Retrotran_gag_2"/>
    <property type="match status" value="1"/>
</dbReference>
<dbReference type="GO" id="GO:0008270">
    <property type="term" value="F:zinc ion binding"/>
    <property type="evidence" value="ECO:0007669"/>
    <property type="project" value="InterPro"/>
</dbReference>
<gene>
    <name evidence="2" type="ORF">AXF42_Ash021278</name>
</gene>
<feature type="region of interest" description="Disordered" evidence="1">
    <location>
        <begin position="219"/>
        <end position="242"/>
    </location>
</feature>
<keyword evidence="2" id="KW-0378">Hydrolase</keyword>
<protein>
    <submittedName>
        <fullName evidence="2">Retrovirus-related Pol polyprotein from transposon TNT 1-94</fullName>
        <ecNumber evidence="2">3.1.13.-</ecNumber>
    </submittedName>
</protein>
<accession>A0A2I0AVT9</accession>
<evidence type="ECO:0000256" key="1">
    <source>
        <dbReference type="SAM" id="MobiDB-lite"/>
    </source>
</evidence>